<proteinExistence type="evidence at transcript level"/>
<dbReference type="GO" id="GO:0000977">
    <property type="term" value="F:RNA polymerase II transcription regulatory region sequence-specific DNA binding"/>
    <property type="evidence" value="ECO:0007669"/>
    <property type="project" value="InterPro"/>
</dbReference>
<comment type="similarity">
    <text evidence="1">Belongs to the PUR DNA-binding protein family.</text>
</comment>
<name>A0A0U2V2D9_9MAXI</name>
<dbReference type="SMART" id="SM00712">
    <property type="entry name" value="PUR"/>
    <property type="match status" value="1"/>
</dbReference>
<protein>
    <submittedName>
        <fullName evidence="3">Transcriptional activator protein pur-alpha</fullName>
    </submittedName>
</protein>
<sequence>MSAMFSIGVAAWSKLSQRAMLTGRCSLHVTQIKLYDKDIQSSSFFTQNKKYFMDVKESAKGKYLKISELSRGKRFTLMVDGSDVAKFQSSLEESSLRGFSNFTTKNNIEYVLEKRENTGGEFFQCLEKHPDGKIHRLIIAGESLGSVQNILNEFSKDHFQPAPPDSKN</sequence>
<evidence type="ECO:0000256" key="1">
    <source>
        <dbReference type="ARBA" id="ARBA00009251"/>
    </source>
</evidence>
<evidence type="ECO:0000256" key="2">
    <source>
        <dbReference type="ARBA" id="ARBA00023125"/>
    </source>
</evidence>
<dbReference type="GO" id="GO:0032422">
    <property type="term" value="F:purine-rich negative regulatory element binding"/>
    <property type="evidence" value="ECO:0007669"/>
    <property type="project" value="InterPro"/>
</dbReference>
<keyword evidence="2" id="KW-0238">DNA-binding</keyword>
<dbReference type="InterPro" id="IPR006628">
    <property type="entry name" value="PUR-bd_fam"/>
</dbReference>
<evidence type="ECO:0000313" key="3">
    <source>
        <dbReference type="EMBL" id="ALS04732.1"/>
    </source>
</evidence>
<organism evidence="3">
    <name type="scientific">Pseudodiaptomus poplesia</name>
    <dbReference type="NCBI Taxonomy" id="213370"/>
    <lineage>
        <taxon>Eukaryota</taxon>
        <taxon>Metazoa</taxon>
        <taxon>Ecdysozoa</taxon>
        <taxon>Arthropoda</taxon>
        <taxon>Crustacea</taxon>
        <taxon>Multicrustacea</taxon>
        <taxon>Hexanauplia</taxon>
        <taxon>Copepoda</taxon>
        <taxon>Calanoida</taxon>
        <taxon>Pseudodiaptomidae</taxon>
        <taxon>Pseudodiaptomus</taxon>
    </lineage>
</organism>
<dbReference type="EMBL" id="KT754898">
    <property type="protein sequence ID" value="ALS04732.1"/>
    <property type="molecule type" value="mRNA"/>
</dbReference>
<dbReference type="AlphaFoldDB" id="A0A0U2V2D9"/>
<dbReference type="Gene3D" id="3.10.450.700">
    <property type="match status" value="1"/>
</dbReference>
<dbReference type="Pfam" id="PF04845">
    <property type="entry name" value="PurA"/>
    <property type="match status" value="1"/>
</dbReference>
<accession>A0A0U2V2D9</accession>
<reference evidence="3" key="1">
    <citation type="journal article" date="2015" name="Sci. Rep.">
        <title>Spliced leader RNA trans-splicing discovered in copepods.</title>
        <authorList>
            <person name="Yang F."/>
            <person name="Xu D."/>
            <person name="Zhuang Y."/>
            <person name="Yi X."/>
            <person name="Huang Y."/>
            <person name="Chen H."/>
            <person name="Lin S."/>
            <person name="Campbell D.A."/>
            <person name="Sturm N.R."/>
            <person name="Liu G."/>
            <person name="Zhang H."/>
        </authorList>
    </citation>
    <scope>NUCLEOTIDE SEQUENCE</scope>
</reference>